<dbReference type="GO" id="GO:0005886">
    <property type="term" value="C:plasma membrane"/>
    <property type="evidence" value="ECO:0007669"/>
    <property type="project" value="TreeGrafter"/>
</dbReference>
<gene>
    <name evidence="2" type="ORF">EI293_05215</name>
</gene>
<accession>A0A3R9MIE1</accession>
<name>A0A3R9MIE1_9BACT</name>
<keyword evidence="3" id="KW-1185">Reference proteome</keyword>
<comment type="caution">
    <text evidence="2">The sequence shown here is derived from an EMBL/GenBank/DDBJ whole genome shotgun (WGS) entry which is preliminary data.</text>
</comment>
<dbReference type="GO" id="GO:0090313">
    <property type="term" value="P:regulation of protein targeting to membrane"/>
    <property type="evidence" value="ECO:0007669"/>
    <property type="project" value="TreeGrafter"/>
</dbReference>
<feature type="compositionally biased region" description="Low complexity" evidence="1">
    <location>
        <begin position="799"/>
        <end position="810"/>
    </location>
</feature>
<dbReference type="PANTHER" id="PTHR30441:SF8">
    <property type="entry name" value="DUF748 DOMAIN-CONTAINING PROTEIN"/>
    <property type="match status" value="1"/>
</dbReference>
<protein>
    <submittedName>
        <fullName evidence="2">Uncharacterized protein</fullName>
    </submittedName>
</protein>
<sequence>MRKFLKISFLTLLLLLSAAWLGIWLGQDRIISLFVVGLNRHLQVPVRASRLEVSVLDQFPRLSVTLHDVVMHGSLPQDTVRLARARRLYCAFDAWDLLAGRYRVRAITLADARVNIRRDARGVGNYHILRPDTTAPAAEEPFGLELEGIRLERVQAVYEDAGRQQYFALHTPDLVASVGITDARVSVSATGAALVQTLRLGSDDYFRAKQLQLRTTLTVDRLRHELTLEPSEIRVGPAAYAVQGTINYQGATQLNLRATATGADVQSVLALLPPRLTRPVAGYQSRGQVYFSGTVQGELSARQNPAVAVQFGCREASVFHPQYRQTIDHLQLTGSFRNGPAHAARTAVLTLQNVRGQLAGRSFGGDLRLENLADPQLDLNLHADLDVARVVRFFPLTAVQTARGEAQLRLQLHGKLRAIRQQPTARQVAGELTLRHVTLRLRDFRQPFTDLNGRLLLQGSDVAVPVLSGRLGNSDFRGRGTLGNVTAWALRPEQTLRLQATLAAHLLDFNQLLYVYQPTAGTSGSGGGGAGAAGLRVPATLELSVRAEAQQVRFRRLRGRRLQGTVRLQNQVFSSSGLSLRAAGGAVSVRGTVDARQPRLLKASTVASCQQLPLDSLFYVFEDFGQQFITARHLRGQLTATAESDTYFDAHLSPLTDRLEAEVTATIRNGELLNFEPMQKLSMVASRATLRHLRFAELHNRLYVQSRTVYLPEMDIRSNVRAASLIRVTGTHTFDQQLDYHVQIPLLPGLLPRVLARADGPVLRLGIRGSESDFAVRYETGSALARPGSVPPAPNRPVTAPAAGPATTPPWSAERPSFELKKPVKKPAQPQVGEYFEF</sequence>
<dbReference type="AlphaFoldDB" id="A0A3R9MIE1"/>
<dbReference type="OrthoDB" id="1489065at2"/>
<dbReference type="Proteomes" id="UP000270291">
    <property type="component" value="Unassembled WGS sequence"/>
</dbReference>
<reference evidence="2 3" key="1">
    <citation type="submission" date="2018-12" db="EMBL/GenBank/DDBJ databases">
        <authorList>
            <person name="Feng G."/>
            <person name="Zhu H."/>
        </authorList>
    </citation>
    <scope>NUCLEOTIDE SEQUENCE [LARGE SCALE GENOMIC DNA]</scope>
    <source>
        <strain evidence="2 3">LMG 26000</strain>
    </source>
</reference>
<feature type="region of interest" description="Disordered" evidence="1">
    <location>
        <begin position="784"/>
        <end position="838"/>
    </location>
</feature>
<organism evidence="2 3">
    <name type="scientific">Hymenobacter perfusus</name>
    <dbReference type="NCBI Taxonomy" id="1236770"/>
    <lineage>
        <taxon>Bacteria</taxon>
        <taxon>Pseudomonadati</taxon>
        <taxon>Bacteroidota</taxon>
        <taxon>Cytophagia</taxon>
        <taxon>Cytophagales</taxon>
        <taxon>Hymenobacteraceae</taxon>
        <taxon>Hymenobacter</taxon>
    </lineage>
</organism>
<evidence type="ECO:0000313" key="3">
    <source>
        <dbReference type="Proteomes" id="UP000270291"/>
    </source>
</evidence>
<evidence type="ECO:0000256" key="1">
    <source>
        <dbReference type="SAM" id="MobiDB-lite"/>
    </source>
</evidence>
<proteinExistence type="predicted"/>
<dbReference type="RefSeq" id="WP_125436063.1">
    <property type="nucleotide sequence ID" value="NZ_RWIU01000001.1"/>
</dbReference>
<dbReference type="EMBL" id="RWIU01000001">
    <property type="protein sequence ID" value="RSK46562.1"/>
    <property type="molecule type" value="Genomic_DNA"/>
</dbReference>
<evidence type="ECO:0000313" key="2">
    <source>
        <dbReference type="EMBL" id="RSK46562.1"/>
    </source>
</evidence>
<dbReference type="InterPro" id="IPR052894">
    <property type="entry name" value="AsmA-related"/>
</dbReference>
<dbReference type="PANTHER" id="PTHR30441">
    <property type="entry name" value="DUF748 DOMAIN-CONTAINING PROTEIN"/>
    <property type="match status" value="1"/>
</dbReference>